<dbReference type="Pfam" id="PF00903">
    <property type="entry name" value="Glyoxalase"/>
    <property type="match status" value="1"/>
</dbReference>
<feature type="domain" description="Glyoxalase/fosfomycin resistance/dioxygenase" evidence="1">
    <location>
        <begin position="4"/>
        <end position="50"/>
    </location>
</feature>
<dbReference type="Proteomes" id="UP000306223">
    <property type="component" value="Unassembled WGS sequence"/>
</dbReference>
<gene>
    <name evidence="2" type="ORF">FA740_19550</name>
</gene>
<dbReference type="AlphaFoldDB" id="A0A4U0Q4D6"/>
<dbReference type="InterPro" id="IPR029068">
    <property type="entry name" value="Glyas_Bleomycin-R_OHBP_Dase"/>
</dbReference>
<evidence type="ECO:0000259" key="1">
    <source>
        <dbReference type="Pfam" id="PF00903"/>
    </source>
</evidence>
<name>A0A4U0Q4D6_9RHOB</name>
<dbReference type="EMBL" id="SUNH01000111">
    <property type="protein sequence ID" value="TJZ75899.1"/>
    <property type="molecule type" value="Genomic_DNA"/>
</dbReference>
<reference evidence="2 3" key="1">
    <citation type="submission" date="2019-04" db="EMBL/GenBank/DDBJ databases">
        <authorList>
            <person name="Li J."/>
        </authorList>
    </citation>
    <scope>NUCLEOTIDE SEQUENCE [LARGE SCALE GENOMIC DNA]</scope>
    <source>
        <strain evidence="2 3">CCTCC AB2016182</strain>
    </source>
</reference>
<dbReference type="SUPFAM" id="SSF54593">
    <property type="entry name" value="Glyoxalase/Bleomycin resistance protein/Dihydroxybiphenyl dioxygenase"/>
    <property type="match status" value="1"/>
</dbReference>
<dbReference type="InterPro" id="IPR004360">
    <property type="entry name" value="Glyas_Fos-R_dOase_dom"/>
</dbReference>
<feature type="non-terminal residue" evidence="2">
    <location>
        <position position="86"/>
    </location>
</feature>
<protein>
    <recommendedName>
        <fullName evidence="1">Glyoxalase/fosfomycin resistance/dioxygenase domain-containing protein</fullName>
    </recommendedName>
</protein>
<organism evidence="2 3">
    <name type="scientific">Paracoccus hibiscisoli</name>
    <dbReference type="NCBI Taxonomy" id="2023261"/>
    <lineage>
        <taxon>Bacteria</taxon>
        <taxon>Pseudomonadati</taxon>
        <taxon>Pseudomonadota</taxon>
        <taxon>Alphaproteobacteria</taxon>
        <taxon>Rhodobacterales</taxon>
        <taxon>Paracoccaceae</taxon>
        <taxon>Paracoccus</taxon>
    </lineage>
</organism>
<comment type="caution">
    <text evidence="2">The sequence shown here is derived from an EMBL/GenBank/DDBJ whole genome shotgun (WGS) entry which is preliminary data.</text>
</comment>
<accession>A0A4U0Q4D6</accession>
<dbReference type="Gene3D" id="3.10.180.10">
    <property type="entry name" value="2,3-Dihydroxybiphenyl 1,2-Dioxygenase, domain 1"/>
    <property type="match status" value="1"/>
</dbReference>
<proteinExistence type="predicted"/>
<evidence type="ECO:0000313" key="2">
    <source>
        <dbReference type="EMBL" id="TJZ75899.1"/>
    </source>
</evidence>
<evidence type="ECO:0000313" key="3">
    <source>
        <dbReference type="Proteomes" id="UP000306223"/>
    </source>
</evidence>
<keyword evidence="3" id="KW-1185">Reference proteome</keyword>
<sequence length="86" mass="9850">MPARIAHVSLLVPDYDTALDFFRRIGFECREDTDLGGGKRWVRMALLQKGGLMRDCPFPLHCQATRTISAVPRALKRFMSATRIWI</sequence>